<evidence type="ECO:0000256" key="11">
    <source>
        <dbReference type="ARBA" id="ARBA00023303"/>
    </source>
</evidence>
<dbReference type="Pfam" id="PF06736">
    <property type="entry name" value="TMEM175"/>
    <property type="match status" value="1"/>
</dbReference>
<comment type="similarity">
    <text evidence="2">Belongs to the TMEM175 family.</text>
</comment>
<dbReference type="AlphaFoldDB" id="A0AAU7QLP3"/>
<evidence type="ECO:0000256" key="9">
    <source>
        <dbReference type="ARBA" id="ARBA00023065"/>
    </source>
</evidence>
<keyword evidence="8 14" id="KW-1133">Transmembrane helix</keyword>
<keyword evidence="9" id="KW-0406">Ion transport</keyword>
<keyword evidence="7" id="KW-0630">Potassium</keyword>
<dbReference type="GO" id="GO:0015252">
    <property type="term" value="F:proton channel activity"/>
    <property type="evidence" value="ECO:0007669"/>
    <property type="project" value="InterPro"/>
</dbReference>
<evidence type="ECO:0000256" key="6">
    <source>
        <dbReference type="ARBA" id="ARBA00022826"/>
    </source>
</evidence>
<comment type="catalytic activity">
    <reaction evidence="12">
        <text>K(+)(in) = K(+)(out)</text>
        <dbReference type="Rhea" id="RHEA:29463"/>
        <dbReference type="ChEBI" id="CHEBI:29103"/>
    </reaction>
</comment>
<sequence>MSSHNHQLERLVFFSDAVFAIAITLLVIEIHVPRLGLASDQVFLSELAALGPSIFGFVLSFLVIGALWAAHHRVFGMISAYSPSVMLPNLLMLLVIAFMPFATALMSSNPLSRVPEMFYSATLLLAALLQRWLFGRALRSGFLHADISPVDVAGALGRAWGLPVAAAMSLGLAWFWEGPNNFVLLTIPLLTRLFARLARARAQKAARQAGDIAKPPAPMEPAGEPAGTSVPGSAA</sequence>
<dbReference type="InterPro" id="IPR010617">
    <property type="entry name" value="TMEM175-like"/>
</dbReference>
<evidence type="ECO:0000256" key="12">
    <source>
        <dbReference type="ARBA" id="ARBA00034430"/>
    </source>
</evidence>
<evidence type="ECO:0000256" key="4">
    <source>
        <dbReference type="ARBA" id="ARBA00022538"/>
    </source>
</evidence>
<evidence type="ECO:0000256" key="1">
    <source>
        <dbReference type="ARBA" id="ARBA00004141"/>
    </source>
</evidence>
<evidence type="ECO:0000313" key="15">
    <source>
        <dbReference type="EMBL" id="XBS90411.1"/>
    </source>
</evidence>
<protein>
    <submittedName>
        <fullName evidence="15">TMEM175 family protein</fullName>
    </submittedName>
</protein>
<comment type="subcellular location">
    <subcellularLocation>
        <location evidence="1">Membrane</location>
        <topology evidence="1">Multi-pass membrane protein</topology>
    </subcellularLocation>
</comment>
<evidence type="ECO:0000256" key="7">
    <source>
        <dbReference type="ARBA" id="ARBA00022958"/>
    </source>
</evidence>
<keyword evidence="3" id="KW-0813">Transport</keyword>
<feature type="transmembrane region" description="Helical" evidence="14">
    <location>
        <begin position="90"/>
        <end position="111"/>
    </location>
</feature>
<accession>A0AAU7QLP3</accession>
<reference evidence="15" key="1">
    <citation type="submission" date="2024-06" db="EMBL/GenBank/DDBJ databases">
        <authorList>
            <person name="Sun Y."/>
        </authorList>
    </citation>
    <scope>NUCLEOTIDE SEQUENCE</scope>
    <source>
        <strain evidence="15">IGA1.0</strain>
    </source>
</reference>
<feature type="transmembrane region" description="Helical" evidence="14">
    <location>
        <begin position="155"/>
        <end position="176"/>
    </location>
</feature>
<feature type="transmembrane region" description="Helical" evidence="14">
    <location>
        <begin position="12"/>
        <end position="32"/>
    </location>
</feature>
<keyword evidence="6" id="KW-0631">Potassium channel</keyword>
<feature type="transmembrane region" description="Helical" evidence="14">
    <location>
        <begin position="117"/>
        <end position="134"/>
    </location>
</feature>
<dbReference type="EMBL" id="CP157948">
    <property type="protein sequence ID" value="XBS90411.1"/>
    <property type="molecule type" value="Genomic_DNA"/>
</dbReference>
<evidence type="ECO:0000256" key="14">
    <source>
        <dbReference type="SAM" id="Phobius"/>
    </source>
</evidence>
<name>A0AAU7QLP3_9GAMM</name>
<keyword evidence="11" id="KW-0407">Ion channel</keyword>
<evidence type="ECO:0000256" key="8">
    <source>
        <dbReference type="ARBA" id="ARBA00022989"/>
    </source>
</evidence>
<proteinExistence type="inferred from homology"/>
<evidence type="ECO:0000256" key="2">
    <source>
        <dbReference type="ARBA" id="ARBA00006920"/>
    </source>
</evidence>
<keyword evidence="10 14" id="KW-0472">Membrane</keyword>
<organism evidence="15">
    <name type="scientific">Rhodanobacter sp. IGA1.0</name>
    <dbReference type="NCBI Taxonomy" id="3158582"/>
    <lineage>
        <taxon>Bacteria</taxon>
        <taxon>Pseudomonadati</taxon>
        <taxon>Pseudomonadota</taxon>
        <taxon>Gammaproteobacteria</taxon>
        <taxon>Lysobacterales</taxon>
        <taxon>Rhodanobacteraceae</taxon>
        <taxon>Rhodanobacter</taxon>
    </lineage>
</organism>
<evidence type="ECO:0000256" key="13">
    <source>
        <dbReference type="SAM" id="MobiDB-lite"/>
    </source>
</evidence>
<evidence type="ECO:0000256" key="5">
    <source>
        <dbReference type="ARBA" id="ARBA00022692"/>
    </source>
</evidence>
<dbReference type="GO" id="GO:0005267">
    <property type="term" value="F:potassium channel activity"/>
    <property type="evidence" value="ECO:0007669"/>
    <property type="project" value="UniProtKB-KW"/>
</dbReference>
<feature type="transmembrane region" description="Helical" evidence="14">
    <location>
        <begin position="47"/>
        <end position="69"/>
    </location>
</feature>
<dbReference type="RefSeq" id="WP_350016531.1">
    <property type="nucleotide sequence ID" value="NZ_CP157948.1"/>
</dbReference>
<evidence type="ECO:0000256" key="10">
    <source>
        <dbReference type="ARBA" id="ARBA00023136"/>
    </source>
</evidence>
<dbReference type="PANTHER" id="PTHR31462:SF5">
    <property type="entry name" value="ENDOSOMAL_LYSOSOMAL PROTON CHANNEL TMEM175"/>
    <property type="match status" value="1"/>
</dbReference>
<gene>
    <name evidence="15" type="ORF">ABNK63_01860</name>
</gene>
<dbReference type="GO" id="GO:0016020">
    <property type="term" value="C:membrane"/>
    <property type="evidence" value="ECO:0007669"/>
    <property type="project" value="UniProtKB-SubCell"/>
</dbReference>
<evidence type="ECO:0000256" key="3">
    <source>
        <dbReference type="ARBA" id="ARBA00022448"/>
    </source>
</evidence>
<dbReference type="PANTHER" id="PTHR31462">
    <property type="entry name" value="ENDOSOMAL/LYSOSOMAL POTASSIUM CHANNEL TMEM175"/>
    <property type="match status" value="1"/>
</dbReference>
<keyword evidence="5 14" id="KW-0812">Transmembrane</keyword>
<keyword evidence="4" id="KW-0633">Potassium transport</keyword>
<feature type="region of interest" description="Disordered" evidence="13">
    <location>
        <begin position="208"/>
        <end position="235"/>
    </location>
</feature>